<feature type="transmembrane region" description="Helical" evidence="2">
    <location>
        <begin position="34"/>
        <end position="53"/>
    </location>
</feature>
<proteinExistence type="predicted"/>
<dbReference type="PANTHER" id="PTHR36838:SF3">
    <property type="entry name" value="TRANSPORTER AUXIN EFFLUX CARRIER EC FAMILY"/>
    <property type="match status" value="1"/>
</dbReference>
<evidence type="ECO:0000256" key="2">
    <source>
        <dbReference type="SAM" id="Phobius"/>
    </source>
</evidence>
<keyword evidence="2" id="KW-1133">Transmembrane helix</keyword>
<protein>
    <submittedName>
        <fullName evidence="3">Transporter, auxin efflux carrier (AEC) family protein</fullName>
    </submittedName>
</protein>
<feature type="transmembrane region" description="Helical" evidence="2">
    <location>
        <begin position="120"/>
        <end position="142"/>
    </location>
</feature>
<feature type="transmembrane region" description="Helical" evidence="2">
    <location>
        <begin position="59"/>
        <end position="82"/>
    </location>
</feature>
<evidence type="ECO:0000256" key="1">
    <source>
        <dbReference type="ARBA" id="ARBA00022448"/>
    </source>
</evidence>
<feature type="transmembrane region" description="Helical" evidence="2">
    <location>
        <begin position="189"/>
        <end position="212"/>
    </location>
</feature>
<feature type="transmembrane region" description="Helical" evidence="2">
    <location>
        <begin position="284"/>
        <end position="304"/>
    </location>
</feature>
<organism evidence="3 4">
    <name type="scientific">Oxalobacter formigenes OXCC13</name>
    <dbReference type="NCBI Taxonomy" id="556269"/>
    <lineage>
        <taxon>Bacteria</taxon>
        <taxon>Pseudomonadati</taxon>
        <taxon>Pseudomonadota</taxon>
        <taxon>Betaproteobacteria</taxon>
        <taxon>Burkholderiales</taxon>
        <taxon>Oxalobacteraceae</taxon>
        <taxon>Oxalobacter</taxon>
    </lineage>
</organism>
<keyword evidence="2" id="KW-0812">Transmembrane</keyword>
<sequence>MGTVLLKALSFVLIIVLGYVLKKLVFKNPKDHQIVAFILLNVTLPATVIHAFGTFRRDASLFLIIAIGFLCAVIPMLFVYLISRHQKKDKRAFSMINVCGFNIGCFALPFVQNFFGPGGMIIACLFDIGNAFIVTGGSFAFTSTVLQTNPDEKQSVGTLLKKFVSSIPFDTYMLMLVLVMLNIPVPDVVITLVEPIASANSFFALLLIGMMFEFRTRADKYRTMFGVLGLRLLFGAAFSAMLYFFLPFSLEVRQVLAVVAFAPVTSLAPIYTERCQSDSALSSLTLSISIVISLTVMIGLVLAMQA</sequence>
<feature type="transmembrane region" description="Helical" evidence="2">
    <location>
        <begin position="6"/>
        <end position="22"/>
    </location>
</feature>
<dbReference type="PANTHER" id="PTHR36838">
    <property type="entry name" value="AUXIN EFFLUX CARRIER FAMILY PROTEIN"/>
    <property type="match status" value="1"/>
</dbReference>
<reference evidence="3 4" key="1">
    <citation type="submission" date="2009-02" db="EMBL/GenBank/DDBJ databases">
        <title>The Genome Sequence of Oxalobacter formigenes OXCC13.</title>
        <authorList>
            <consortium name="The Broad Institute Genome Sequencing Platform"/>
            <person name="Ward D."/>
            <person name="Young S.K."/>
            <person name="Kodira C.D."/>
            <person name="Zeng Q."/>
            <person name="Koehrsen M."/>
            <person name="Alvarado L."/>
            <person name="Berlin A."/>
            <person name="Borenstein D."/>
            <person name="Chen Z."/>
            <person name="Engels R."/>
            <person name="Freedman E."/>
            <person name="Gellesch M."/>
            <person name="Goldberg J."/>
            <person name="Griggs A."/>
            <person name="Gujja S."/>
            <person name="Heiman D."/>
            <person name="Hepburn T."/>
            <person name="Howarth C."/>
            <person name="Jen D."/>
            <person name="Larson L."/>
            <person name="Lewis B."/>
            <person name="Mehta T."/>
            <person name="Park D."/>
            <person name="Pearson M."/>
            <person name="Roberts A."/>
            <person name="Saif S."/>
            <person name="Shea T."/>
            <person name="Shenoy N."/>
            <person name="Sisk P."/>
            <person name="Stolte C."/>
            <person name="Sykes S."/>
            <person name="Walk T."/>
            <person name="White J."/>
            <person name="Yandava C."/>
            <person name="Allison M.J."/>
            <person name="Lander E."/>
            <person name="Nusbaum C."/>
            <person name="Galagan J."/>
            <person name="Birren B."/>
        </authorList>
    </citation>
    <scope>NUCLEOTIDE SEQUENCE [LARGE SCALE GENOMIC DNA]</scope>
    <source>
        <strain evidence="3 4">OXCC13</strain>
    </source>
</reference>
<dbReference type="OrthoDB" id="3238334at2"/>
<keyword evidence="1" id="KW-0813">Transport</keyword>
<dbReference type="GeneID" id="77135852"/>
<dbReference type="AlphaFoldDB" id="C3X7P6"/>
<dbReference type="eggNOG" id="COG0679">
    <property type="taxonomic scope" value="Bacteria"/>
</dbReference>
<accession>C3X7P6</accession>
<dbReference type="Proteomes" id="UP000005089">
    <property type="component" value="Unassembled WGS sequence"/>
</dbReference>
<name>C3X7P6_OXAFO</name>
<feature type="transmembrane region" description="Helical" evidence="2">
    <location>
        <begin position="224"/>
        <end position="246"/>
    </location>
</feature>
<feature type="transmembrane region" description="Helical" evidence="2">
    <location>
        <begin position="163"/>
        <end position="183"/>
    </location>
</feature>
<keyword evidence="4" id="KW-1185">Reference proteome</keyword>
<dbReference type="STRING" id="847.BRW83_2027"/>
<gene>
    <name evidence="3" type="ORF">OFBG_00250</name>
</gene>
<dbReference type="EMBL" id="GG658170">
    <property type="protein sequence ID" value="EEO29222.1"/>
    <property type="molecule type" value="Genomic_DNA"/>
</dbReference>
<evidence type="ECO:0000313" key="3">
    <source>
        <dbReference type="EMBL" id="EEO29222.1"/>
    </source>
</evidence>
<evidence type="ECO:0000313" key="4">
    <source>
        <dbReference type="Proteomes" id="UP000005089"/>
    </source>
</evidence>
<dbReference type="HOGENOM" id="CLU_056175_6_0_4"/>
<dbReference type="RefSeq" id="WP_005879562.1">
    <property type="nucleotide sequence ID" value="NZ_CP019430.1"/>
</dbReference>
<feature type="transmembrane region" description="Helical" evidence="2">
    <location>
        <begin position="94"/>
        <end position="114"/>
    </location>
</feature>
<keyword evidence="2" id="KW-0472">Membrane</keyword>